<keyword evidence="1" id="KW-0051">Antiviral defense</keyword>
<sequence length="231" mass="26520">MILGIKIWADYAHFSHPATIYSSLTYPIPPKTTVMGLLGCIIGENNYYFLNDISYACIIENIDGKSRFCFNGIKDALSELNIKKIEENSGFKQRRQFYRELLINPSYEIYLDLSKLSDKKIDIISNILRSEKSLFTPYLGINFCLAKYQFLGEFRASSSSQSAHINSFIPIDSDFELEFDKSYTDCRFATTVNSSREFGNFKTFLVETSGKSIKCNNITYYELNGKKVIFI</sequence>
<gene>
    <name evidence="2" type="primary">cas_1</name>
    <name evidence="2" type="ORF">ERS686654_01636</name>
</gene>
<keyword evidence="3" id="KW-1185">Reference proteome</keyword>
<dbReference type="Proteomes" id="UP000052237">
    <property type="component" value="Unassembled WGS sequence"/>
</dbReference>
<organism evidence="2 3">
    <name type="scientific">Campylobacter hyointestinalis subsp. hyointestinalis</name>
    <dbReference type="NCBI Taxonomy" id="91352"/>
    <lineage>
        <taxon>Bacteria</taxon>
        <taxon>Pseudomonadati</taxon>
        <taxon>Campylobacterota</taxon>
        <taxon>Epsilonproteobacteria</taxon>
        <taxon>Campylobacterales</taxon>
        <taxon>Campylobacteraceae</taxon>
        <taxon>Campylobacter</taxon>
    </lineage>
</organism>
<name>A0A0S4SI19_CAMHY</name>
<dbReference type="Pfam" id="PF09704">
    <property type="entry name" value="Cas_Cas5d"/>
    <property type="match status" value="1"/>
</dbReference>
<dbReference type="InterPro" id="IPR021124">
    <property type="entry name" value="CRISPR-assoc_prot_Cas5"/>
</dbReference>
<comment type="caution">
    <text evidence="2">The sequence shown here is derived from an EMBL/GenBank/DDBJ whole genome shotgun (WGS) entry which is preliminary data.</text>
</comment>
<evidence type="ECO:0000256" key="1">
    <source>
        <dbReference type="ARBA" id="ARBA00023118"/>
    </source>
</evidence>
<reference evidence="2 3" key="1">
    <citation type="submission" date="2015-11" db="EMBL/GenBank/DDBJ databases">
        <authorList>
            <consortium name="Pathogen Informatics"/>
        </authorList>
    </citation>
    <scope>NUCLEOTIDE SEQUENCE [LARGE SCALE GENOMIC DNA]</scope>
    <source>
        <strain evidence="2 3">006A-0059</strain>
    </source>
</reference>
<dbReference type="AlphaFoldDB" id="A0A0S4SI19"/>
<dbReference type="RefSeq" id="WP_059435302.1">
    <property type="nucleotide sequence ID" value="NZ_FAVB01000004.1"/>
</dbReference>
<accession>A0A0S4SI19</accession>
<dbReference type="EMBL" id="FAVB01000004">
    <property type="protein sequence ID" value="CUU85968.1"/>
    <property type="molecule type" value="Genomic_DNA"/>
</dbReference>
<dbReference type="GO" id="GO:0043571">
    <property type="term" value="P:maintenance of CRISPR repeat elements"/>
    <property type="evidence" value="ECO:0007669"/>
    <property type="project" value="InterPro"/>
</dbReference>
<dbReference type="GO" id="GO:0051607">
    <property type="term" value="P:defense response to virus"/>
    <property type="evidence" value="ECO:0007669"/>
    <property type="project" value="UniProtKB-KW"/>
</dbReference>
<proteinExistence type="predicted"/>
<evidence type="ECO:0000313" key="2">
    <source>
        <dbReference type="EMBL" id="CUU85968.1"/>
    </source>
</evidence>
<evidence type="ECO:0000313" key="3">
    <source>
        <dbReference type="Proteomes" id="UP000052237"/>
    </source>
</evidence>
<dbReference type="Gene3D" id="3.30.70.2660">
    <property type="match status" value="1"/>
</dbReference>
<protein>
    <submittedName>
        <fullName evidence="2">CRISPR-associated protein Cas5</fullName>
    </submittedName>
</protein>
<dbReference type="NCBIfam" id="TIGR02593">
    <property type="entry name" value="CRISPR_cas5"/>
    <property type="match status" value="1"/>
</dbReference>
<dbReference type="InterPro" id="IPR013422">
    <property type="entry name" value="CRISPR-assoc_prot_Cas5_N"/>
</dbReference>